<dbReference type="Proteomes" id="UP000802392">
    <property type="component" value="Unassembled WGS sequence"/>
</dbReference>
<sequence>MTAVISGEVQNGTISDVLQGHAELTVHTAPAVRTGFLGEVWTASARVESLQWEMDSAQDDLLQALRDAAAAGAGLPDLSIASGLPFAELEKLIG</sequence>
<proteinExistence type="predicted"/>
<keyword evidence="2" id="KW-1185">Reference proteome</keyword>
<dbReference type="RefSeq" id="WP_167268541.1">
    <property type="nucleotide sequence ID" value="NZ_BAAAVO010000005.1"/>
</dbReference>
<evidence type="ECO:0000313" key="1">
    <source>
        <dbReference type="EMBL" id="NIJ02866.1"/>
    </source>
</evidence>
<comment type="caution">
    <text evidence="1">The sequence shown here is derived from an EMBL/GenBank/DDBJ whole genome shotgun (WGS) entry which is preliminary data.</text>
</comment>
<dbReference type="EMBL" id="JAAOZD010000007">
    <property type="protein sequence ID" value="NIJ02866.1"/>
    <property type="molecule type" value="Genomic_DNA"/>
</dbReference>
<organism evidence="1 2">
    <name type="scientific">Paenarthrobacter ilicis</name>
    <dbReference type="NCBI Taxonomy" id="43665"/>
    <lineage>
        <taxon>Bacteria</taxon>
        <taxon>Bacillati</taxon>
        <taxon>Actinomycetota</taxon>
        <taxon>Actinomycetes</taxon>
        <taxon>Micrococcales</taxon>
        <taxon>Micrococcaceae</taxon>
        <taxon>Paenarthrobacter</taxon>
    </lineage>
</organism>
<reference evidence="1 2" key="1">
    <citation type="submission" date="2020-03" db="EMBL/GenBank/DDBJ databases">
        <title>Genomic Encyclopedia of Type Strains, Phase III (KMG-III): the genomes of soil and plant-associated and newly described type strains.</title>
        <authorList>
            <person name="Whitman W."/>
        </authorList>
    </citation>
    <scope>NUCLEOTIDE SEQUENCE [LARGE SCALE GENOMIC DNA]</scope>
    <source>
        <strain evidence="1 2">CECT 4207</strain>
    </source>
</reference>
<gene>
    <name evidence="1" type="ORF">FHR86_003214</name>
</gene>
<accession>A0ABX0TPU7</accession>
<name>A0ABX0TPU7_9MICC</name>
<protein>
    <submittedName>
        <fullName evidence="1">Uncharacterized protein</fullName>
    </submittedName>
</protein>
<evidence type="ECO:0000313" key="2">
    <source>
        <dbReference type="Proteomes" id="UP000802392"/>
    </source>
</evidence>